<evidence type="ECO:0000313" key="3">
    <source>
        <dbReference type="Proteomes" id="UP001519362"/>
    </source>
</evidence>
<evidence type="ECO:0000313" key="2">
    <source>
        <dbReference type="EMBL" id="MBP2436979.1"/>
    </source>
</evidence>
<proteinExistence type="predicted"/>
<evidence type="ECO:0008006" key="4">
    <source>
        <dbReference type="Google" id="ProtNLM"/>
    </source>
</evidence>
<reference evidence="2 3" key="1">
    <citation type="submission" date="2021-03" db="EMBL/GenBank/DDBJ databases">
        <title>Sequencing the genomes of 1000 actinobacteria strains.</title>
        <authorList>
            <person name="Klenk H.-P."/>
        </authorList>
    </citation>
    <scope>NUCLEOTIDE SEQUENCE [LARGE SCALE GENOMIC DNA]</scope>
    <source>
        <strain evidence="2 3">DSM 24221</strain>
    </source>
</reference>
<keyword evidence="3" id="KW-1185">Reference proteome</keyword>
<organism evidence="2 3">
    <name type="scientific">Microbacterium amylolyticum</name>
    <dbReference type="NCBI Taxonomy" id="936337"/>
    <lineage>
        <taxon>Bacteria</taxon>
        <taxon>Bacillati</taxon>
        <taxon>Actinomycetota</taxon>
        <taxon>Actinomycetes</taxon>
        <taxon>Micrococcales</taxon>
        <taxon>Microbacteriaceae</taxon>
        <taxon>Microbacterium</taxon>
    </lineage>
</organism>
<dbReference type="EMBL" id="JAGIOL010000001">
    <property type="protein sequence ID" value="MBP2436979.1"/>
    <property type="molecule type" value="Genomic_DNA"/>
</dbReference>
<protein>
    <recommendedName>
        <fullName evidence="4">Alpha/beta hydrolase</fullName>
    </recommendedName>
</protein>
<accession>A0ABS4ZI72</accession>
<dbReference type="InterPro" id="IPR029058">
    <property type="entry name" value="AB_hydrolase_fold"/>
</dbReference>
<dbReference type="Proteomes" id="UP001519362">
    <property type="component" value="Unassembled WGS sequence"/>
</dbReference>
<evidence type="ECO:0000256" key="1">
    <source>
        <dbReference type="SAM" id="MobiDB-lite"/>
    </source>
</evidence>
<feature type="region of interest" description="Disordered" evidence="1">
    <location>
        <begin position="180"/>
        <end position="218"/>
    </location>
</feature>
<dbReference type="SUPFAM" id="SSF53474">
    <property type="entry name" value="alpha/beta-Hydrolases"/>
    <property type="match status" value="1"/>
</dbReference>
<comment type="caution">
    <text evidence="2">The sequence shown here is derived from an EMBL/GenBank/DDBJ whole genome shotgun (WGS) entry which is preliminary data.</text>
</comment>
<gene>
    <name evidence="2" type="ORF">JOF34_001565</name>
</gene>
<name>A0ABS4ZI72_9MICO</name>
<sequence>MSLTVTHGAIVEVNPDELRTMAQRVDNVPAEARRAQASCLAADQHRALVPPEIPIGWTGRTLIPSRLDRVIHDLETLAVSLRHAADVYELVEGRMRAYMFSEAGATVPEDELVHLVRLRHAHPDAAAAADRAFDAWQTLTRMRMVNDWAYTPSPSPFIRGGDLAMVLTVGLSMFRAGARMGPGSTGELRRQQNRSGSAAAGPPPRMEVATSRSAAPSTIAESIRRIPNDEGNGYDARDRVRVDRYTMPDGSARYVTYIAGSQGNPLDPSDPWSWQRNLGLYLGERESAGYDFTVEALRQAGAQPGDVVEVHGFSQGAMIAQRVATDSDFDVQRVTIVGSPQHAVLGDDATALTIAHTDDPVAALAAGGSPSTLADEDSVLVTRRHADGGGPLWDPWVAGSHRVNSYAETARVFEESGDPRVGGFREHLADLGGAESVERFVFSVPEQEKGD</sequence>
<dbReference type="RefSeq" id="WP_165135057.1">
    <property type="nucleotide sequence ID" value="NZ_CP049253.1"/>
</dbReference>